<protein>
    <submittedName>
        <fullName evidence="8">Integrase</fullName>
    </submittedName>
</protein>
<keyword evidence="3 5" id="KW-0238">DNA-binding</keyword>
<evidence type="ECO:0000259" key="6">
    <source>
        <dbReference type="PROSITE" id="PS51898"/>
    </source>
</evidence>
<accession>A0ABQ1GC34</accession>
<gene>
    <name evidence="8" type="ORF">GCM10010917_27300</name>
</gene>
<evidence type="ECO:0000256" key="2">
    <source>
        <dbReference type="ARBA" id="ARBA00022908"/>
    </source>
</evidence>
<reference evidence="9" key="1">
    <citation type="journal article" date="2019" name="Int. J. Syst. Evol. Microbiol.">
        <title>The Global Catalogue of Microorganisms (GCM) 10K type strain sequencing project: providing services to taxonomists for standard genome sequencing and annotation.</title>
        <authorList>
            <consortium name="The Broad Institute Genomics Platform"/>
            <consortium name="The Broad Institute Genome Sequencing Center for Infectious Disease"/>
            <person name="Wu L."/>
            <person name="Ma J."/>
        </authorList>
    </citation>
    <scope>NUCLEOTIDE SEQUENCE [LARGE SCALE GENOMIC DNA]</scope>
    <source>
        <strain evidence="9">CGMCC 1.15044</strain>
    </source>
</reference>
<dbReference type="Pfam" id="PF13495">
    <property type="entry name" value="Phage_int_SAM_4"/>
    <property type="match status" value="1"/>
</dbReference>
<dbReference type="Proteomes" id="UP000609323">
    <property type="component" value="Unassembled WGS sequence"/>
</dbReference>
<keyword evidence="2" id="KW-0229">DNA integration</keyword>
<organism evidence="8 9">
    <name type="scientific">Paenibacillus physcomitrellae</name>
    <dbReference type="NCBI Taxonomy" id="1619311"/>
    <lineage>
        <taxon>Bacteria</taxon>
        <taxon>Bacillati</taxon>
        <taxon>Bacillota</taxon>
        <taxon>Bacilli</taxon>
        <taxon>Bacillales</taxon>
        <taxon>Paenibacillaceae</taxon>
        <taxon>Paenibacillus</taxon>
    </lineage>
</organism>
<name>A0ABQ1GC34_9BACL</name>
<evidence type="ECO:0000256" key="5">
    <source>
        <dbReference type="PROSITE-ProRule" id="PRU01248"/>
    </source>
</evidence>
<dbReference type="InterPro" id="IPR004107">
    <property type="entry name" value="Integrase_SAM-like_N"/>
</dbReference>
<sequence length="366" mass="42576">MIEVVKLNADSLGIKLPYHPEHIVSIRRIQGRRWDAGQKLWIVPYKKSAILQLLEMFPRKFLSFETTLLKECEWIGAVEKEDRNKSRFNRAVLIEELKKRGYSSKTIKAYCSQVQRFVQTLPRDAPEISSEAVQKYCLALLDNHISHSSVNQTISAIRFYAKYVLNNPVNEIQYIRPKKQHTLPNVLSENEVKKLLTSITNSKHKAVLYLTYSSGLRVSEVVRLRMTDLDTERLTLRVRQGKGRKDRNTLLSRAAMNMVQSYIAQFQPEEWLFPGQNPGRHVTERTIQKVFEEARRRAGIVKKVSIHSLRHSFATHLLEGGTDLRYIQELLGHQSARTTQRYTHVSTKNIQRIQSPLDRMDLEEQE</sequence>
<evidence type="ECO:0000313" key="8">
    <source>
        <dbReference type="EMBL" id="GGA40606.1"/>
    </source>
</evidence>
<comment type="caution">
    <text evidence="8">The sequence shown here is derived from an EMBL/GenBank/DDBJ whole genome shotgun (WGS) entry which is preliminary data.</text>
</comment>
<dbReference type="InterPro" id="IPR050090">
    <property type="entry name" value="Tyrosine_recombinase_XerCD"/>
</dbReference>
<proteinExistence type="inferred from homology"/>
<evidence type="ECO:0000256" key="1">
    <source>
        <dbReference type="ARBA" id="ARBA00008857"/>
    </source>
</evidence>
<dbReference type="PROSITE" id="PS51898">
    <property type="entry name" value="TYR_RECOMBINASE"/>
    <property type="match status" value="1"/>
</dbReference>
<dbReference type="InterPro" id="IPR044068">
    <property type="entry name" value="CB"/>
</dbReference>
<dbReference type="PANTHER" id="PTHR30349">
    <property type="entry name" value="PHAGE INTEGRASE-RELATED"/>
    <property type="match status" value="1"/>
</dbReference>
<dbReference type="PANTHER" id="PTHR30349:SF64">
    <property type="entry name" value="PROPHAGE INTEGRASE INTD-RELATED"/>
    <property type="match status" value="1"/>
</dbReference>
<dbReference type="InterPro" id="IPR010998">
    <property type="entry name" value="Integrase_recombinase_N"/>
</dbReference>
<keyword evidence="9" id="KW-1185">Reference proteome</keyword>
<dbReference type="InterPro" id="IPR002104">
    <property type="entry name" value="Integrase_catalytic"/>
</dbReference>
<keyword evidence="4" id="KW-0233">DNA recombination</keyword>
<dbReference type="Pfam" id="PF00589">
    <property type="entry name" value="Phage_integrase"/>
    <property type="match status" value="1"/>
</dbReference>
<comment type="similarity">
    <text evidence="1">Belongs to the 'phage' integrase family.</text>
</comment>
<evidence type="ECO:0000256" key="4">
    <source>
        <dbReference type="ARBA" id="ARBA00023172"/>
    </source>
</evidence>
<dbReference type="NCBIfam" id="NF040815">
    <property type="entry name" value="recomb_XerA_Arch"/>
    <property type="match status" value="1"/>
</dbReference>
<dbReference type="Gene3D" id="1.10.150.130">
    <property type="match status" value="1"/>
</dbReference>
<evidence type="ECO:0000256" key="3">
    <source>
        <dbReference type="ARBA" id="ARBA00023125"/>
    </source>
</evidence>
<feature type="domain" description="Core-binding (CB)" evidence="7">
    <location>
        <begin position="79"/>
        <end position="165"/>
    </location>
</feature>
<dbReference type="EMBL" id="BMHF01000009">
    <property type="protein sequence ID" value="GGA40606.1"/>
    <property type="molecule type" value="Genomic_DNA"/>
</dbReference>
<evidence type="ECO:0000259" key="7">
    <source>
        <dbReference type="PROSITE" id="PS51900"/>
    </source>
</evidence>
<dbReference type="RefSeq" id="WP_094093758.1">
    <property type="nucleotide sequence ID" value="NZ_BMHF01000009.1"/>
</dbReference>
<dbReference type="InterPro" id="IPR011010">
    <property type="entry name" value="DNA_brk_join_enz"/>
</dbReference>
<dbReference type="SUPFAM" id="SSF56349">
    <property type="entry name" value="DNA breaking-rejoining enzymes"/>
    <property type="match status" value="1"/>
</dbReference>
<dbReference type="Gene3D" id="1.10.443.10">
    <property type="entry name" value="Intergrase catalytic core"/>
    <property type="match status" value="1"/>
</dbReference>
<dbReference type="PROSITE" id="PS51900">
    <property type="entry name" value="CB"/>
    <property type="match status" value="1"/>
</dbReference>
<evidence type="ECO:0000313" key="9">
    <source>
        <dbReference type="Proteomes" id="UP000609323"/>
    </source>
</evidence>
<dbReference type="InterPro" id="IPR013762">
    <property type="entry name" value="Integrase-like_cat_sf"/>
</dbReference>
<feature type="domain" description="Tyr recombinase" evidence="6">
    <location>
        <begin position="182"/>
        <end position="358"/>
    </location>
</feature>